<dbReference type="Proteomes" id="UP000694920">
    <property type="component" value="Unplaced"/>
</dbReference>
<proteinExistence type="predicted"/>
<sequence length="744" mass="85302">MESAEEENNCQGGKLKKYKVEAFIIPSIVIETVKDETAVNCTVESNVNEIDDVKIANRSKVDEREFQEEEDETSATGKSNEMLIITKVLAVKNVPSVQAASHEQETLEGVSENSNDIKCELHNESLTDASVGSRSNEAELEEIYEEIDEPIYAVPYVEKSKNSREPVDTLFKRPDFLTGNCRAMSKSFDNLQIPKPPKRTSSLKSIDERGEIHEENYREFCYHAMKNGYQIATQSPQEVSEEVFKENWLQRLESLRQREAFLRDKEVALQDRERLLFKKEKELRILERLVKEKVQKADLYLKRSRYLQSVESLPNSESERNLECRSSEDSKEFIRKIVKDVVSEKNDCDTQFSNVLLPGEYDIVPWCGKLENQSADKCARATKAQYERKIFQNSSDDKRNVESRISSSCSSDSKSSKNSRGSGSCKLSRDSSMDNNDSAQKSCHSKMSEHLEKCRMIQQSKMKISSSSTGTEMNDFETRVLKNPPNSRSSLTTSNTNSIDINSHSSNGTYENPISRFSGYSSFKSRPRPKISYDDLDSTLSADIGDASFAITSKKFDPEIFKRPYVFTRSASERYIRNDRRKGVSNFPNFCMAEKRPYVDIEEEKVLKKVSENILVSQNEDTKFQNYGLIDKNINTNNLKIQQTNKTDNGSTNDRKYSYLNLETGDKVSQCKNERSTKDRPISWNAEASEWLQKKRQAYNMATKRMATEDLENKENFGSIVKIEKSDKSLKKRESKGRKFTIFP</sequence>
<protein>
    <submittedName>
        <fullName evidence="4">Uncharacterized protein LOC107273518</fullName>
    </submittedName>
</protein>
<organism evidence="3 4">
    <name type="scientific">Cephus cinctus</name>
    <name type="common">Wheat stem sawfly</name>
    <dbReference type="NCBI Taxonomy" id="211228"/>
    <lineage>
        <taxon>Eukaryota</taxon>
        <taxon>Metazoa</taxon>
        <taxon>Ecdysozoa</taxon>
        <taxon>Arthropoda</taxon>
        <taxon>Hexapoda</taxon>
        <taxon>Insecta</taxon>
        <taxon>Pterygota</taxon>
        <taxon>Neoptera</taxon>
        <taxon>Endopterygota</taxon>
        <taxon>Hymenoptera</taxon>
        <taxon>Cephoidea</taxon>
        <taxon>Cephidae</taxon>
        <taxon>Cephus</taxon>
    </lineage>
</organism>
<dbReference type="AlphaFoldDB" id="A0AAJ7CCJ4"/>
<dbReference type="RefSeq" id="XP_015607290.1">
    <property type="nucleotide sequence ID" value="XM_015751804.2"/>
</dbReference>
<evidence type="ECO:0000256" key="2">
    <source>
        <dbReference type="SAM" id="MobiDB-lite"/>
    </source>
</evidence>
<accession>A0AAJ7CCJ4</accession>
<gene>
    <name evidence="4" type="primary">LOC107273518</name>
</gene>
<name>A0AAJ7CCJ4_CEPCN</name>
<feature type="compositionally biased region" description="Basic and acidic residues" evidence="2">
    <location>
        <begin position="393"/>
        <end position="402"/>
    </location>
</feature>
<feature type="compositionally biased region" description="Low complexity" evidence="2">
    <location>
        <begin position="483"/>
        <end position="507"/>
    </location>
</feature>
<dbReference type="KEGG" id="ccin:107273518"/>
<feature type="compositionally biased region" description="Polar residues" evidence="2">
    <location>
        <begin position="433"/>
        <end position="442"/>
    </location>
</feature>
<keyword evidence="3" id="KW-1185">Reference proteome</keyword>
<feature type="region of interest" description="Disordered" evidence="2">
    <location>
        <begin position="458"/>
        <end position="511"/>
    </location>
</feature>
<feature type="coiled-coil region" evidence="1">
    <location>
        <begin position="245"/>
        <end position="272"/>
    </location>
</feature>
<evidence type="ECO:0000256" key="1">
    <source>
        <dbReference type="SAM" id="Coils"/>
    </source>
</evidence>
<evidence type="ECO:0000313" key="3">
    <source>
        <dbReference type="Proteomes" id="UP000694920"/>
    </source>
</evidence>
<reference evidence="4" key="1">
    <citation type="submission" date="2025-08" db="UniProtKB">
        <authorList>
            <consortium name="RefSeq"/>
        </authorList>
    </citation>
    <scope>IDENTIFICATION</scope>
</reference>
<dbReference type="GeneID" id="107273518"/>
<feature type="compositionally biased region" description="Low complexity" evidence="2">
    <location>
        <begin position="458"/>
        <end position="468"/>
    </location>
</feature>
<keyword evidence="1" id="KW-0175">Coiled coil</keyword>
<feature type="region of interest" description="Disordered" evidence="2">
    <location>
        <begin position="393"/>
        <end position="445"/>
    </location>
</feature>
<evidence type="ECO:0000313" key="4">
    <source>
        <dbReference type="RefSeq" id="XP_015607290.1"/>
    </source>
</evidence>
<feature type="compositionally biased region" description="Low complexity" evidence="2">
    <location>
        <begin position="403"/>
        <end position="425"/>
    </location>
</feature>